<evidence type="ECO:0008006" key="3">
    <source>
        <dbReference type="Google" id="ProtNLM"/>
    </source>
</evidence>
<gene>
    <name evidence="1" type="ORF">QJS10_CPB13g01705</name>
</gene>
<protein>
    <recommendedName>
        <fullName evidence="3">FCP1 homology domain-containing protein</fullName>
    </recommendedName>
</protein>
<reference evidence="1" key="2">
    <citation type="submission" date="2023-06" db="EMBL/GenBank/DDBJ databases">
        <authorList>
            <person name="Ma L."/>
            <person name="Liu K.-W."/>
            <person name="Li Z."/>
            <person name="Hsiao Y.-Y."/>
            <person name="Qi Y."/>
            <person name="Fu T."/>
            <person name="Tang G."/>
            <person name="Zhang D."/>
            <person name="Sun W.-H."/>
            <person name="Liu D.-K."/>
            <person name="Li Y."/>
            <person name="Chen G.-Z."/>
            <person name="Liu X.-D."/>
            <person name="Liao X.-Y."/>
            <person name="Jiang Y.-T."/>
            <person name="Yu X."/>
            <person name="Hao Y."/>
            <person name="Huang J."/>
            <person name="Zhao X.-W."/>
            <person name="Ke S."/>
            <person name="Chen Y.-Y."/>
            <person name="Wu W.-L."/>
            <person name="Hsu J.-L."/>
            <person name="Lin Y.-F."/>
            <person name="Huang M.-D."/>
            <person name="Li C.-Y."/>
            <person name="Huang L."/>
            <person name="Wang Z.-W."/>
            <person name="Zhao X."/>
            <person name="Zhong W.-Y."/>
            <person name="Peng D.-H."/>
            <person name="Ahmad S."/>
            <person name="Lan S."/>
            <person name="Zhang J.-S."/>
            <person name="Tsai W.-C."/>
            <person name="Van De Peer Y."/>
            <person name="Liu Z.-J."/>
        </authorList>
    </citation>
    <scope>NUCLEOTIDE SEQUENCE</scope>
    <source>
        <strain evidence="1">CP</strain>
        <tissue evidence="1">Leaves</tissue>
    </source>
</reference>
<evidence type="ECO:0000313" key="1">
    <source>
        <dbReference type="EMBL" id="KAK1299930.1"/>
    </source>
</evidence>
<dbReference type="InterPro" id="IPR023214">
    <property type="entry name" value="HAD_sf"/>
</dbReference>
<keyword evidence="2" id="KW-1185">Reference proteome</keyword>
<accession>A0AAV9DFW1</accession>
<dbReference type="Gene3D" id="3.40.50.1000">
    <property type="entry name" value="HAD superfamily/HAD-like"/>
    <property type="match status" value="1"/>
</dbReference>
<dbReference type="AlphaFoldDB" id="A0AAV9DFW1"/>
<dbReference type="EMBL" id="JAUJYO010000013">
    <property type="protein sequence ID" value="KAK1299930.1"/>
    <property type="molecule type" value="Genomic_DNA"/>
</dbReference>
<proteinExistence type="predicted"/>
<name>A0AAV9DFW1_ACOCL</name>
<evidence type="ECO:0000313" key="2">
    <source>
        <dbReference type="Proteomes" id="UP001180020"/>
    </source>
</evidence>
<dbReference type="Proteomes" id="UP001180020">
    <property type="component" value="Unassembled WGS sequence"/>
</dbReference>
<reference evidence="1" key="1">
    <citation type="journal article" date="2023" name="Nat. Commun.">
        <title>Diploid and tetraploid genomes of Acorus and the evolution of monocots.</title>
        <authorList>
            <person name="Ma L."/>
            <person name="Liu K.W."/>
            <person name="Li Z."/>
            <person name="Hsiao Y.Y."/>
            <person name="Qi Y."/>
            <person name="Fu T."/>
            <person name="Tang G.D."/>
            <person name="Zhang D."/>
            <person name="Sun W.H."/>
            <person name="Liu D.K."/>
            <person name="Li Y."/>
            <person name="Chen G.Z."/>
            <person name="Liu X.D."/>
            <person name="Liao X.Y."/>
            <person name="Jiang Y.T."/>
            <person name="Yu X."/>
            <person name="Hao Y."/>
            <person name="Huang J."/>
            <person name="Zhao X.W."/>
            <person name="Ke S."/>
            <person name="Chen Y.Y."/>
            <person name="Wu W.L."/>
            <person name="Hsu J.L."/>
            <person name="Lin Y.F."/>
            <person name="Huang M.D."/>
            <person name="Li C.Y."/>
            <person name="Huang L."/>
            <person name="Wang Z.W."/>
            <person name="Zhao X."/>
            <person name="Zhong W.Y."/>
            <person name="Peng D.H."/>
            <person name="Ahmad S."/>
            <person name="Lan S."/>
            <person name="Zhang J.S."/>
            <person name="Tsai W.C."/>
            <person name="Van de Peer Y."/>
            <person name="Liu Z.J."/>
        </authorList>
    </citation>
    <scope>NUCLEOTIDE SEQUENCE</scope>
    <source>
        <strain evidence="1">CP</strain>
    </source>
</reference>
<organism evidence="1 2">
    <name type="scientific">Acorus calamus</name>
    <name type="common">Sweet flag</name>
    <dbReference type="NCBI Taxonomy" id="4465"/>
    <lineage>
        <taxon>Eukaryota</taxon>
        <taxon>Viridiplantae</taxon>
        <taxon>Streptophyta</taxon>
        <taxon>Embryophyta</taxon>
        <taxon>Tracheophyta</taxon>
        <taxon>Spermatophyta</taxon>
        <taxon>Magnoliopsida</taxon>
        <taxon>Liliopsida</taxon>
        <taxon>Acoraceae</taxon>
        <taxon>Acorus</taxon>
    </lineage>
</organism>
<sequence length="55" mass="6062">MGSLDVEKLTITDPKKLLVLDLNGLLVHSFMKSKQVKIPNSPRPDCTIGRKLGSE</sequence>
<comment type="caution">
    <text evidence="1">The sequence shown here is derived from an EMBL/GenBank/DDBJ whole genome shotgun (WGS) entry which is preliminary data.</text>
</comment>